<feature type="non-terminal residue" evidence="2">
    <location>
        <position position="1"/>
    </location>
</feature>
<reference evidence="2" key="1">
    <citation type="submission" date="2021-02" db="EMBL/GenBank/DDBJ databases">
        <authorList>
            <person name="Nowell W R."/>
        </authorList>
    </citation>
    <scope>NUCLEOTIDE SEQUENCE</scope>
</reference>
<dbReference type="EMBL" id="CAJOBH010280530">
    <property type="protein sequence ID" value="CAF5170589.1"/>
    <property type="molecule type" value="Genomic_DNA"/>
</dbReference>
<evidence type="ECO:0000313" key="1">
    <source>
        <dbReference type="EMBL" id="CAF4173444.1"/>
    </source>
</evidence>
<dbReference type="Proteomes" id="UP000681720">
    <property type="component" value="Unassembled WGS sequence"/>
</dbReference>
<gene>
    <name evidence="2" type="ORF">BYL167_LOCUS77193</name>
    <name evidence="1" type="ORF">GIL414_LOCUS20467</name>
</gene>
<name>A0A8S3GW46_9BILA</name>
<dbReference type="AlphaFoldDB" id="A0A8S3GW46"/>
<accession>A0A8S3GW46</accession>
<evidence type="ECO:0000313" key="2">
    <source>
        <dbReference type="EMBL" id="CAF5170589.1"/>
    </source>
</evidence>
<sequence>FDNDRVNLFVSGTDLYNDSPIAVGVTADDCVSFSSIPFFYMRDK</sequence>
<dbReference type="Proteomes" id="UP000681967">
    <property type="component" value="Unassembled WGS sequence"/>
</dbReference>
<dbReference type="EMBL" id="CAJOBJ010013910">
    <property type="protein sequence ID" value="CAF4173444.1"/>
    <property type="molecule type" value="Genomic_DNA"/>
</dbReference>
<evidence type="ECO:0000313" key="3">
    <source>
        <dbReference type="Proteomes" id="UP000681967"/>
    </source>
</evidence>
<organism evidence="2 3">
    <name type="scientific">Rotaria magnacalcarata</name>
    <dbReference type="NCBI Taxonomy" id="392030"/>
    <lineage>
        <taxon>Eukaryota</taxon>
        <taxon>Metazoa</taxon>
        <taxon>Spiralia</taxon>
        <taxon>Gnathifera</taxon>
        <taxon>Rotifera</taxon>
        <taxon>Eurotatoria</taxon>
        <taxon>Bdelloidea</taxon>
        <taxon>Philodinida</taxon>
        <taxon>Philodinidae</taxon>
        <taxon>Rotaria</taxon>
    </lineage>
</organism>
<proteinExistence type="predicted"/>
<protein>
    <submittedName>
        <fullName evidence="2">Uncharacterized protein</fullName>
    </submittedName>
</protein>
<comment type="caution">
    <text evidence="2">The sequence shown here is derived from an EMBL/GenBank/DDBJ whole genome shotgun (WGS) entry which is preliminary data.</text>
</comment>